<protein>
    <submittedName>
        <fullName evidence="1">Uncharacterized protein</fullName>
    </submittedName>
</protein>
<name>A0A565ATG0_9BRAS</name>
<gene>
    <name evidence="1" type="ORF">ANE_LOCUS3133</name>
</gene>
<comment type="caution">
    <text evidence="1">The sequence shown here is derived from an EMBL/GenBank/DDBJ whole genome shotgun (WGS) entry which is preliminary data.</text>
</comment>
<evidence type="ECO:0000313" key="1">
    <source>
        <dbReference type="EMBL" id="VVA92688.1"/>
    </source>
</evidence>
<organism evidence="1 2">
    <name type="scientific">Arabis nemorensis</name>
    <dbReference type="NCBI Taxonomy" id="586526"/>
    <lineage>
        <taxon>Eukaryota</taxon>
        <taxon>Viridiplantae</taxon>
        <taxon>Streptophyta</taxon>
        <taxon>Embryophyta</taxon>
        <taxon>Tracheophyta</taxon>
        <taxon>Spermatophyta</taxon>
        <taxon>Magnoliopsida</taxon>
        <taxon>eudicotyledons</taxon>
        <taxon>Gunneridae</taxon>
        <taxon>Pentapetalae</taxon>
        <taxon>rosids</taxon>
        <taxon>malvids</taxon>
        <taxon>Brassicales</taxon>
        <taxon>Brassicaceae</taxon>
        <taxon>Arabideae</taxon>
        <taxon>Arabis</taxon>
    </lineage>
</organism>
<evidence type="ECO:0000313" key="2">
    <source>
        <dbReference type="Proteomes" id="UP000489600"/>
    </source>
</evidence>
<accession>A0A565ATG0</accession>
<keyword evidence="2" id="KW-1185">Reference proteome</keyword>
<dbReference type="EMBL" id="CABITT030000001">
    <property type="protein sequence ID" value="VVA92688.1"/>
    <property type="molecule type" value="Genomic_DNA"/>
</dbReference>
<dbReference type="AlphaFoldDB" id="A0A565ATG0"/>
<proteinExistence type="predicted"/>
<sequence length="70" mass="7863">MVVRTTETGREISISIRAPVEYESTDLRELFEKSRSFKCRRRSSGGRSSSDGVGTSFFCTVILRLLESLA</sequence>
<reference evidence="1" key="1">
    <citation type="submission" date="2019-07" db="EMBL/GenBank/DDBJ databases">
        <authorList>
            <person name="Dittberner H."/>
        </authorList>
    </citation>
    <scope>NUCLEOTIDE SEQUENCE [LARGE SCALE GENOMIC DNA]</scope>
</reference>
<dbReference type="Proteomes" id="UP000489600">
    <property type="component" value="Unassembled WGS sequence"/>
</dbReference>